<dbReference type="Proteomes" id="UP000224634">
    <property type="component" value="Unassembled WGS sequence"/>
</dbReference>
<dbReference type="AlphaFoldDB" id="A0A2B7XPI8"/>
<evidence type="ECO:0000313" key="2">
    <source>
        <dbReference type="EMBL" id="PGH10899.1"/>
    </source>
</evidence>
<feature type="region of interest" description="Disordered" evidence="1">
    <location>
        <begin position="16"/>
        <end position="36"/>
    </location>
</feature>
<protein>
    <submittedName>
        <fullName evidence="2">Uncharacterized protein</fullName>
    </submittedName>
</protein>
<dbReference type="PANTHER" id="PTHR36587">
    <property type="entry name" value="EXPRESSION SITE-ASSOCIATED GENE 3 (ESAG3)-LIKE PROTEIN"/>
    <property type="match status" value="1"/>
</dbReference>
<accession>A0A2B7XPI8</accession>
<gene>
    <name evidence="2" type="ORF">AJ80_07342</name>
</gene>
<evidence type="ECO:0000313" key="3">
    <source>
        <dbReference type="Proteomes" id="UP000224634"/>
    </source>
</evidence>
<comment type="caution">
    <text evidence="2">The sequence shown here is derived from an EMBL/GenBank/DDBJ whole genome shotgun (WGS) entry which is preliminary data.</text>
</comment>
<organism evidence="2 3">
    <name type="scientific">Polytolypa hystricis (strain UAMH7299)</name>
    <dbReference type="NCBI Taxonomy" id="1447883"/>
    <lineage>
        <taxon>Eukaryota</taxon>
        <taxon>Fungi</taxon>
        <taxon>Dikarya</taxon>
        <taxon>Ascomycota</taxon>
        <taxon>Pezizomycotina</taxon>
        <taxon>Eurotiomycetes</taxon>
        <taxon>Eurotiomycetidae</taxon>
        <taxon>Onygenales</taxon>
        <taxon>Onygenales incertae sedis</taxon>
        <taxon>Polytolypa</taxon>
    </lineage>
</organism>
<evidence type="ECO:0000256" key="1">
    <source>
        <dbReference type="SAM" id="MobiDB-lite"/>
    </source>
</evidence>
<sequence>MFLRLVIPSNDRIILPDIHGRHPSQPQTPSLEPESPLLSRAVVPIRENGTVPPGITKPNPSFHFLVRGSTGSPSLCRTISSAMILNYPPPTLIDNGESSSRRIGRGTQRTNAIPVINRYLTDKRFKDNDVVLIVNSDDFWFQLPPELMLQRFHALLRKNNDKLKKVYGTVEEEGTPTSDTIQKHSQRIIFGASKNCRQSRLYDPACIAVPPSTLYPDIYGPHTDRSKDKSKNRPRWLDSGVVIGLAGDMRRLYSQASQLAGHGGLAISEQQIMTLIFGEQEYVRELERQISPPSQLRRLAEALGIVDRLDISQIRLGIVPEQRYDYSMGLDYESELFFTTSYSENDIEWLYFNNITKLLSVQLEHKVPRESRLNLPADIEGYTDTPFPRPSNNEISKTWPPYNPRVDFVPNKTWHEVPLAVNVHSTSIPALLNINSMTVRSNSLSVWWKQMWYHPWFRAMLRRYIRFPRGTSSAVASMLGASEAWDMRGGVGGVWTANNEWMAWSEICEGFEEEIFGDGLGPWGSENDDDDN</sequence>
<dbReference type="CDD" id="cd22997">
    <property type="entry name" value="GT_LH"/>
    <property type="match status" value="1"/>
</dbReference>
<reference evidence="2 3" key="1">
    <citation type="submission" date="2017-10" db="EMBL/GenBank/DDBJ databases">
        <title>Comparative genomics in systemic dimorphic fungi from Ajellomycetaceae.</title>
        <authorList>
            <person name="Munoz J.F."/>
            <person name="Mcewen J.G."/>
            <person name="Clay O.K."/>
            <person name="Cuomo C.A."/>
        </authorList>
    </citation>
    <scope>NUCLEOTIDE SEQUENCE [LARGE SCALE GENOMIC DNA]</scope>
    <source>
        <strain evidence="2 3">UAMH7299</strain>
    </source>
</reference>
<name>A0A2B7XPI8_POLH7</name>
<dbReference type="PANTHER" id="PTHR36587:SF2">
    <property type="entry name" value="EXPRESSION SITE-ASSOCIATED GENE 3 (ESAG3)-LIKE PROTEIN"/>
    <property type="match status" value="1"/>
</dbReference>
<dbReference type="EMBL" id="PDNA01000140">
    <property type="protein sequence ID" value="PGH10899.1"/>
    <property type="molecule type" value="Genomic_DNA"/>
</dbReference>
<keyword evidence="3" id="KW-1185">Reference proteome</keyword>
<proteinExistence type="predicted"/>
<dbReference type="OrthoDB" id="422736at2759"/>